<dbReference type="Pfam" id="PF00391">
    <property type="entry name" value="PEP-utilizers"/>
    <property type="match status" value="1"/>
</dbReference>
<proteinExistence type="predicted"/>
<dbReference type="Gene3D" id="3.30.470.20">
    <property type="entry name" value="ATP-grasp fold, B domain"/>
    <property type="match status" value="2"/>
</dbReference>
<sequence>MDRVGAVITALDDPQTREPSRSGGKGANLAAMTLAGLPVPDGFVVTTDAYRTFIHDHGLESVIERELRGLAEQPDAIDAVSQRLRGAFEACDVPAGVRGQLETAYLDLNEPPVAVRSSATAEDLPEASFAGQQDTVLDVTGIEDLCCALRRCWSSLWTARAISYRQRNEIGHTGVAVAVVVQRMVPADTAGVMFTADPVSGRRDRLMIEAAGGLGDVVVSGHVTPQRWVLDHNDGSVVSEPEGTPVLVEDQLRTLAGLGRRAADLLDGPQDLEWAFDSGNCWLLQSRPITSLFPLPPASPEPGLRVYLPAMLLAQGIAEPFTPAGNAFFGALTAGWIRYLVTGRVVVGDTPPAWLPTVAGRLFIDATPVLQRRRLAARLTSRLTQKEPTASAVVDQWLAENGARLLRPSGGLPLKGMTLSGLSNLARMAAVLAAPGRARRRVLAAADLDLMGLQREAAGLNSPAAQLDFVENVLPARTCELVVKQLPVAYGEQFARVLAEGLVRRWLGPDADFDPVRRWLPHDPTVAMGAELARIARETAGSGCGPTDVRITSFLKTYGHRAPDREIDMGLARFADDPSFVLDLIRQYQRAGGELTSRLETGAAQSARAADDLVAQVRRRRGAWRARVLRSVLNRHRELGGLRERPKFDMVRAVALGRGVLARVGATLVTQGSLTAADDVYFLTPAQLRAAVHGPPVDLRAVAALNRRDFRRELRRRAVPRILASDGEAVYGPRLRPGSDSKRRLVGTAVAPGSYEGVVRVLDSPVGATLQPGEVLVAASTDPGWTPLFLVAGALVMEVGGTISHGAVVAREYGVPAVADVPGATDRLHTGQRVRVDGNDGSVTVLDTEPEM</sequence>
<evidence type="ECO:0000313" key="3">
    <source>
        <dbReference type="EMBL" id="MCX2935867.1"/>
    </source>
</evidence>
<gene>
    <name evidence="3" type="ORF">ORI27_04100</name>
</gene>
<evidence type="ECO:0000259" key="1">
    <source>
        <dbReference type="Pfam" id="PF00391"/>
    </source>
</evidence>
<dbReference type="Proteomes" id="UP001300745">
    <property type="component" value="Unassembled WGS sequence"/>
</dbReference>
<reference evidence="3 4" key="1">
    <citation type="submission" date="2022-11" db="EMBL/GenBank/DDBJ databases">
        <title>Mycobacterium sp. nov.</title>
        <authorList>
            <person name="Papic B."/>
            <person name="Spicic S."/>
            <person name="Duvnjak S."/>
        </authorList>
    </citation>
    <scope>NUCLEOTIDE SEQUENCE [LARGE SCALE GENOMIC DNA]</scope>
    <source>
        <strain evidence="3 4">CVI_P4</strain>
    </source>
</reference>
<dbReference type="InterPro" id="IPR036637">
    <property type="entry name" value="Phosphohistidine_dom_sf"/>
</dbReference>
<protein>
    <submittedName>
        <fullName evidence="3">PEP-utilizing enzyme</fullName>
    </submittedName>
</protein>
<feature type="domain" description="Pyruvate phosphate dikinase AMP/ATP-binding" evidence="2">
    <location>
        <begin position="23"/>
        <end position="239"/>
    </location>
</feature>
<dbReference type="Pfam" id="PF01326">
    <property type="entry name" value="PPDK_N"/>
    <property type="match status" value="1"/>
</dbReference>
<dbReference type="PANTHER" id="PTHR43615">
    <property type="entry name" value="PHOSPHOENOLPYRUVATE SYNTHASE-RELATED"/>
    <property type="match status" value="1"/>
</dbReference>
<evidence type="ECO:0000313" key="4">
    <source>
        <dbReference type="Proteomes" id="UP001300745"/>
    </source>
</evidence>
<dbReference type="Gene3D" id="3.30.1490.20">
    <property type="entry name" value="ATP-grasp fold, A domain"/>
    <property type="match status" value="1"/>
</dbReference>
<dbReference type="EMBL" id="JAPJDO010000002">
    <property type="protein sequence ID" value="MCX2935867.1"/>
    <property type="molecule type" value="Genomic_DNA"/>
</dbReference>
<dbReference type="InterPro" id="IPR008279">
    <property type="entry name" value="PEP-util_enz_mobile_dom"/>
</dbReference>
<dbReference type="InterPro" id="IPR002192">
    <property type="entry name" value="PPDK_AMP/ATP-bd"/>
</dbReference>
<dbReference type="SUPFAM" id="SSF56059">
    <property type="entry name" value="Glutathione synthetase ATP-binding domain-like"/>
    <property type="match status" value="1"/>
</dbReference>
<dbReference type="RefSeq" id="WP_265995225.1">
    <property type="nucleotide sequence ID" value="NZ_JAPJDN010000002.1"/>
</dbReference>
<dbReference type="SUPFAM" id="SSF52009">
    <property type="entry name" value="Phosphohistidine domain"/>
    <property type="match status" value="1"/>
</dbReference>
<feature type="domain" description="PEP-utilising enzyme mobile" evidence="1">
    <location>
        <begin position="771"/>
        <end position="841"/>
    </location>
</feature>
<dbReference type="InterPro" id="IPR013815">
    <property type="entry name" value="ATP_grasp_subdomain_1"/>
</dbReference>
<dbReference type="Gene3D" id="3.50.30.10">
    <property type="entry name" value="Phosphohistidine domain"/>
    <property type="match status" value="1"/>
</dbReference>
<accession>A0ABT3S8P3</accession>
<comment type="caution">
    <text evidence="3">The sequence shown here is derived from an EMBL/GenBank/DDBJ whole genome shotgun (WGS) entry which is preliminary data.</text>
</comment>
<keyword evidence="4" id="KW-1185">Reference proteome</keyword>
<dbReference type="InterPro" id="IPR051549">
    <property type="entry name" value="PEP_Utilizing_Enz"/>
</dbReference>
<dbReference type="PANTHER" id="PTHR43615:SF1">
    <property type="entry name" value="PPDK_N DOMAIN-CONTAINING PROTEIN"/>
    <property type="match status" value="1"/>
</dbReference>
<evidence type="ECO:0000259" key="2">
    <source>
        <dbReference type="Pfam" id="PF01326"/>
    </source>
</evidence>
<name>A0ABT3S8P3_9MYCO</name>
<organism evidence="3 4">
    <name type="scientific">Mycobacterium pinniadriaticum</name>
    <dbReference type="NCBI Taxonomy" id="2994102"/>
    <lineage>
        <taxon>Bacteria</taxon>
        <taxon>Bacillati</taxon>
        <taxon>Actinomycetota</taxon>
        <taxon>Actinomycetes</taxon>
        <taxon>Mycobacteriales</taxon>
        <taxon>Mycobacteriaceae</taxon>
        <taxon>Mycobacterium</taxon>
    </lineage>
</organism>